<protein>
    <submittedName>
        <fullName evidence="1">Uncharacterized protein</fullName>
    </submittedName>
</protein>
<dbReference type="Proteomes" id="UP000887013">
    <property type="component" value="Unassembled WGS sequence"/>
</dbReference>
<proteinExistence type="predicted"/>
<reference evidence="1" key="1">
    <citation type="submission" date="2020-08" db="EMBL/GenBank/DDBJ databases">
        <title>Multicomponent nature underlies the extraordinary mechanical properties of spider dragline silk.</title>
        <authorList>
            <person name="Kono N."/>
            <person name="Nakamura H."/>
            <person name="Mori M."/>
            <person name="Yoshida Y."/>
            <person name="Ohtoshi R."/>
            <person name="Malay A.D."/>
            <person name="Moran D.A.P."/>
            <person name="Tomita M."/>
            <person name="Numata K."/>
            <person name="Arakawa K."/>
        </authorList>
    </citation>
    <scope>NUCLEOTIDE SEQUENCE</scope>
</reference>
<evidence type="ECO:0000313" key="3">
    <source>
        <dbReference type="Proteomes" id="UP000887013"/>
    </source>
</evidence>
<comment type="caution">
    <text evidence="1">The sequence shown here is derived from an EMBL/GenBank/DDBJ whole genome shotgun (WGS) entry which is preliminary data.</text>
</comment>
<organism evidence="1 3">
    <name type="scientific">Nephila pilipes</name>
    <name type="common">Giant wood spider</name>
    <name type="synonym">Nephila maculata</name>
    <dbReference type="NCBI Taxonomy" id="299642"/>
    <lineage>
        <taxon>Eukaryota</taxon>
        <taxon>Metazoa</taxon>
        <taxon>Ecdysozoa</taxon>
        <taxon>Arthropoda</taxon>
        <taxon>Chelicerata</taxon>
        <taxon>Arachnida</taxon>
        <taxon>Araneae</taxon>
        <taxon>Araneomorphae</taxon>
        <taxon>Entelegynae</taxon>
        <taxon>Araneoidea</taxon>
        <taxon>Nephilidae</taxon>
        <taxon>Nephila</taxon>
    </lineage>
</organism>
<sequence>MQLGVNAVHLDTDSTRELSWIRTQPHLLKRFITNRVVRIADLTSEFKCQHIKSNVNPADPLRRSLSADELIGNKLWWLEPELLHIDTNLSKYQEFFNINPRFT</sequence>
<dbReference type="EMBL" id="BMAW01026058">
    <property type="protein sequence ID" value="GFT95250.1"/>
    <property type="molecule type" value="Genomic_DNA"/>
</dbReference>
<accession>A0A8X6JQL0</accession>
<evidence type="ECO:0000313" key="2">
    <source>
        <dbReference type="EMBL" id="GFT95250.1"/>
    </source>
</evidence>
<name>A0A8X6JQL0_NEPPI</name>
<keyword evidence="3" id="KW-1185">Reference proteome</keyword>
<dbReference type="OrthoDB" id="6423242at2759"/>
<dbReference type="AlphaFoldDB" id="A0A8X6JQL0"/>
<dbReference type="EMBL" id="BMAW01045853">
    <property type="protein sequence ID" value="GFS52186.1"/>
    <property type="molecule type" value="Genomic_DNA"/>
</dbReference>
<evidence type="ECO:0000313" key="1">
    <source>
        <dbReference type="EMBL" id="GFS52186.1"/>
    </source>
</evidence>
<gene>
    <name evidence="1" type="ORF">NPIL_25831</name>
    <name evidence="2" type="ORF">NPIL_568711</name>
</gene>